<evidence type="ECO:0000313" key="4">
    <source>
        <dbReference type="Proteomes" id="UP000015100"/>
    </source>
</evidence>
<keyword evidence="4" id="KW-1185">Reference proteome</keyword>
<dbReference type="OMA" id="YEGMNEN"/>
<gene>
    <name evidence="3" type="ORF">H072_10210</name>
</gene>
<protein>
    <submittedName>
        <fullName evidence="3">Uncharacterized protein</fullName>
    </submittedName>
</protein>
<feature type="compositionally biased region" description="Low complexity" evidence="1">
    <location>
        <begin position="80"/>
        <end position="104"/>
    </location>
</feature>
<feature type="region of interest" description="Disordered" evidence="1">
    <location>
        <begin position="1"/>
        <end position="22"/>
    </location>
</feature>
<feature type="transmembrane region" description="Helical" evidence="2">
    <location>
        <begin position="217"/>
        <end position="242"/>
    </location>
</feature>
<dbReference type="EMBL" id="AQGS01000935">
    <property type="protein sequence ID" value="EPS36294.1"/>
    <property type="molecule type" value="Genomic_DNA"/>
</dbReference>
<evidence type="ECO:0000256" key="2">
    <source>
        <dbReference type="SAM" id="Phobius"/>
    </source>
</evidence>
<name>S8A0T7_DACHA</name>
<dbReference type="HOGENOM" id="CLU_702120_0_0_1"/>
<feature type="region of interest" description="Disordered" evidence="1">
    <location>
        <begin position="80"/>
        <end position="106"/>
    </location>
</feature>
<proteinExistence type="predicted"/>
<sequence length="393" mass="42610">MIEALPPPYRSSKESIDSPYDPHFPTHIPFETSYRFSSRLRRLLQQRSSSRGVYLTLHIPHSLNNCKLISIESASTCSSSSSLSSASSTSSNSSDDAASISTADTDLDTLSEKMPEMMMMDGISENLIHYTTLNNSTYEKMPLLIGDVDRIPFFDDPEAGAAVAAKPKQSALKSAISKSSKKKSKRVKFKKDPRYRHRDRHAYGYIGHIDEEKETSYLTFFLLLLLVFTMVCAAGVFIAWALGFAGGKAATSGAGVVAAAAGGLAGGANGVKAPPPAVHIPIVHAAHPGVAPGVSVQNGGVVKRAGEAKAGVQKRYIDVGPSDTIAVIAKKKRYIDIAPGDTLAVVEKRNSRVWRHQVKREAAPAPPPAQKKDWRLRRSTEKEEYVQATDLLF</sequence>
<dbReference type="AlphaFoldDB" id="S8A0T7"/>
<evidence type="ECO:0000313" key="3">
    <source>
        <dbReference type="EMBL" id="EPS36294.1"/>
    </source>
</evidence>
<dbReference type="Proteomes" id="UP000015100">
    <property type="component" value="Unassembled WGS sequence"/>
</dbReference>
<keyword evidence="2" id="KW-1133">Transmembrane helix</keyword>
<organism evidence="3 4">
    <name type="scientific">Dactylellina haptotyla (strain CBS 200.50)</name>
    <name type="common">Nematode-trapping fungus</name>
    <name type="synonym">Monacrosporium haptotylum</name>
    <dbReference type="NCBI Taxonomy" id="1284197"/>
    <lineage>
        <taxon>Eukaryota</taxon>
        <taxon>Fungi</taxon>
        <taxon>Dikarya</taxon>
        <taxon>Ascomycota</taxon>
        <taxon>Pezizomycotina</taxon>
        <taxon>Orbiliomycetes</taxon>
        <taxon>Orbiliales</taxon>
        <taxon>Orbiliaceae</taxon>
        <taxon>Dactylellina</taxon>
    </lineage>
</organism>
<accession>S8A0T7</accession>
<reference evidence="3 4" key="1">
    <citation type="journal article" date="2013" name="PLoS Genet.">
        <title>Genomic mechanisms accounting for the adaptation to parasitism in nematode-trapping fungi.</title>
        <authorList>
            <person name="Meerupati T."/>
            <person name="Andersson K.M."/>
            <person name="Friman E."/>
            <person name="Kumar D."/>
            <person name="Tunlid A."/>
            <person name="Ahren D."/>
        </authorList>
    </citation>
    <scope>NUCLEOTIDE SEQUENCE [LARGE SCALE GENOMIC DNA]</scope>
    <source>
        <strain evidence="3 4">CBS 200.50</strain>
    </source>
</reference>
<feature type="compositionally biased region" description="Basic and acidic residues" evidence="1">
    <location>
        <begin position="370"/>
        <end position="380"/>
    </location>
</feature>
<evidence type="ECO:0000256" key="1">
    <source>
        <dbReference type="SAM" id="MobiDB-lite"/>
    </source>
</evidence>
<dbReference type="OrthoDB" id="5428456at2759"/>
<keyword evidence="2" id="KW-0472">Membrane</keyword>
<keyword evidence="2" id="KW-0812">Transmembrane</keyword>
<reference evidence="4" key="2">
    <citation type="submission" date="2013-04" db="EMBL/GenBank/DDBJ databases">
        <title>Genomic mechanisms accounting for the adaptation to parasitism in nematode-trapping fungi.</title>
        <authorList>
            <person name="Ahren D.G."/>
        </authorList>
    </citation>
    <scope>NUCLEOTIDE SEQUENCE [LARGE SCALE GENOMIC DNA]</scope>
    <source>
        <strain evidence="4">CBS 200.50</strain>
    </source>
</reference>
<feature type="region of interest" description="Disordered" evidence="1">
    <location>
        <begin position="357"/>
        <end position="380"/>
    </location>
</feature>
<comment type="caution">
    <text evidence="3">The sequence shown here is derived from an EMBL/GenBank/DDBJ whole genome shotgun (WGS) entry which is preliminary data.</text>
</comment>